<feature type="domain" description="C2H2-type" evidence="3">
    <location>
        <begin position="71"/>
        <end position="98"/>
    </location>
</feature>
<evidence type="ECO:0000259" key="3">
    <source>
        <dbReference type="PROSITE" id="PS50157"/>
    </source>
</evidence>
<keyword evidence="1" id="KW-0479">Metal-binding</keyword>
<dbReference type="GO" id="GO:0008270">
    <property type="term" value="F:zinc ion binding"/>
    <property type="evidence" value="ECO:0007669"/>
    <property type="project" value="UniProtKB-KW"/>
</dbReference>
<dbReference type="Proteomes" id="UP001054889">
    <property type="component" value="Unassembled WGS sequence"/>
</dbReference>
<evidence type="ECO:0000256" key="1">
    <source>
        <dbReference type="PROSITE-ProRule" id="PRU00042"/>
    </source>
</evidence>
<keyword evidence="5" id="KW-1185">Reference proteome</keyword>
<dbReference type="PANTHER" id="PTHR47593">
    <property type="entry name" value="ZINC FINGER PROTEIN 4-LIKE"/>
    <property type="match status" value="1"/>
</dbReference>
<feature type="compositionally biased region" description="Polar residues" evidence="2">
    <location>
        <begin position="32"/>
        <end position="45"/>
    </location>
</feature>
<sequence length="196" mass="21332">MEQAADEVSVNKESSEQQQQLTSSEHDDDGSTWLNLTLAAANNGSPEVAAASGSDSEPKPSPSAPPPHKVFSCNFCMRKFFSSQALGGHQNAHKRERSAAKRSYHAQRMIMGLPLEAHAAFMHSLRVNPSSVIHKPSQQAPIRTVPRFHEGGGPVSWGPVPCEEAPNSTWPGSFRLRTQPSEQAADQSKIDLNLRL</sequence>
<evidence type="ECO:0000313" key="4">
    <source>
        <dbReference type="EMBL" id="GJN35306.1"/>
    </source>
</evidence>
<dbReference type="InterPro" id="IPR053266">
    <property type="entry name" value="Zinc_finger_protein_7"/>
</dbReference>
<gene>
    <name evidence="4" type="primary">gb24061</name>
    <name evidence="4" type="ORF">PR202_gb24061</name>
</gene>
<keyword evidence="1" id="KW-0863">Zinc-finger</keyword>
<organism evidence="4 5">
    <name type="scientific">Eleusine coracana subsp. coracana</name>
    <dbReference type="NCBI Taxonomy" id="191504"/>
    <lineage>
        <taxon>Eukaryota</taxon>
        <taxon>Viridiplantae</taxon>
        <taxon>Streptophyta</taxon>
        <taxon>Embryophyta</taxon>
        <taxon>Tracheophyta</taxon>
        <taxon>Spermatophyta</taxon>
        <taxon>Magnoliopsida</taxon>
        <taxon>Liliopsida</taxon>
        <taxon>Poales</taxon>
        <taxon>Poaceae</taxon>
        <taxon>PACMAD clade</taxon>
        <taxon>Chloridoideae</taxon>
        <taxon>Cynodonteae</taxon>
        <taxon>Eleusininae</taxon>
        <taxon>Eleusine</taxon>
    </lineage>
</organism>
<proteinExistence type="predicted"/>
<dbReference type="PROSITE" id="PS00028">
    <property type="entry name" value="ZINC_FINGER_C2H2_1"/>
    <property type="match status" value="1"/>
</dbReference>
<dbReference type="AlphaFoldDB" id="A0AAV5FJY0"/>
<keyword evidence="1" id="KW-0862">Zinc</keyword>
<reference evidence="4" key="2">
    <citation type="submission" date="2021-12" db="EMBL/GenBank/DDBJ databases">
        <title>Resequencing data analysis of finger millet.</title>
        <authorList>
            <person name="Hatakeyama M."/>
            <person name="Aluri S."/>
            <person name="Balachadran M.T."/>
            <person name="Sivarajan S.R."/>
            <person name="Poveda L."/>
            <person name="Shimizu-Inatsugi R."/>
            <person name="Schlapbach R."/>
            <person name="Sreeman S.M."/>
            <person name="Shimizu K.K."/>
        </authorList>
    </citation>
    <scope>NUCLEOTIDE SEQUENCE</scope>
</reference>
<dbReference type="PROSITE" id="PS50157">
    <property type="entry name" value="ZINC_FINGER_C2H2_2"/>
    <property type="match status" value="1"/>
</dbReference>
<evidence type="ECO:0000313" key="5">
    <source>
        <dbReference type="Proteomes" id="UP001054889"/>
    </source>
</evidence>
<dbReference type="InterPro" id="IPR013087">
    <property type="entry name" value="Znf_C2H2_type"/>
</dbReference>
<dbReference type="InterPro" id="IPR036236">
    <property type="entry name" value="Znf_C2H2_sf"/>
</dbReference>
<reference evidence="4" key="1">
    <citation type="journal article" date="2018" name="DNA Res.">
        <title>Multiple hybrid de novo genome assembly of finger millet, an orphan allotetraploid crop.</title>
        <authorList>
            <person name="Hatakeyama M."/>
            <person name="Aluri S."/>
            <person name="Balachadran M.T."/>
            <person name="Sivarajan S.R."/>
            <person name="Patrignani A."/>
            <person name="Gruter S."/>
            <person name="Poveda L."/>
            <person name="Shimizu-Inatsugi R."/>
            <person name="Baeten J."/>
            <person name="Francoijs K.J."/>
            <person name="Nataraja K.N."/>
            <person name="Reddy Y.A.N."/>
            <person name="Phadnis S."/>
            <person name="Ravikumar R.L."/>
            <person name="Schlapbach R."/>
            <person name="Sreeman S.M."/>
            <person name="Shimizu K.K."/>
        </authorList>
    </citation>
    <scope>NUCLEOTIDE SEQUENCE</scope>
</reference>
<dbReference type="Gene3D" id="3.30.160.60">
    <property type="entry name" value="Classic Zinc Finger"/>
    <property type="match status" value="1"/>
</dbReference>
<dbReference type="EMBL" id="BQKI01000088">
    <property type="protein sequence ID" value="GJN35306.1"/>
    <property type="molecule type" value="Genomic_DNA"/>
</dbReference>
<dbReference type="SUPFAM" id="SSF57667">
    <property type="entry name" value="beta-beta-alpha zinc fingers"/>
    <property type="match status" value="1"/>
</dbReference>
<feature type="region of interest" description="Disordered" evidence="2">
    <location>
        <begin position="1"/>
        <end position="66"/>
    </location>
</feature>
<accession>A0AAV5FJY0</accession>
<evidence type="ECO:0000256" key="2">
    <source>
        <dbReference type="SAM" id="MobiDB-lite"/>
    </source>
</evidence>
<name>A0AAV5FJY0_ELECO</name>
<comment type="caution">
    <text evidence="4">The sequence shown here is derived from an EMBL/GenBank/DDBJ whole genome shotgun (WGS) entry which is preliminary data.</text>
</comment>
<dbReference type="PANTHER" id="PTHR47593:SF8">
    <property type="entry name" value="OS12G0581900 PROTEIN"/>
    <property type="match status" value="1"/>
</dbReference>
<protein>
    <recommendedName>
        <fullName evidence="3">C2H2-type domain-containing protein</fullName>
    </recommendedName>
</protein>